<comment type="subcellular location">
    <subcellularLocation>
        <location evidence="1">Cell outer membrane</location>
    </subcellularLocation>
</comment>
<dbReference type="InterPro" id="IPR050330">
    <property type="entry name" value="Bact_OuterMem_StrucFunc"/>
</dbReference>
<dbReference type="Gene3D" id="3.30.1330.60">
    <property type="entry name" value="OmpA-like domain"/>
    <property type="match status" value="1"/>
</dbReference>
<dbReference type="InterPro" id="IPR006664">
    <property type="entry name" value="OMP_bac"/>
</dbReference>
<feature type="signal peptide" evidence="5">
    <location>
        <begin position="1"/>
        <end position="28"/>
    </location>
</feature>
<keyword evidence="2 4" id="KW-0472">Membrane</keyword>
<proteinExistence type="predicted"/>
<dbReference type="PANTHER" id="PTHR30329">
    <property type="entry name" value="STATOR ELEMENT OF FLAGELLAR MOTOR COMPLEX"/>
    <property type="match status" value="1"/>
</dbReference>
<evidence type="ECO:0000256" key="3">
    <source>
        <dbReference type="ARBA" id="ARBA00023237"/>
    </source>
</evidence>
<dbReference type="InterPro" id="IPR006665">
    <property type="entry name" value="OmpA-like"/>
</dbReference>
<dbReference type="Proteomes" id="UP000653797">
    <property type="component" value="Unassembled WGS sequence"/>
</dbReference>
<evidence type="ECO:0000313" key="8">
    <source>
        <dbReference type="Proteomes" id="UP000653797"/>
    </source>
</evidence>
<accession>A0A927B152</accession>
<dbReference type="CDD" id="cd07185">
    <property type="entry name" value="OmpA_C-like"/>
    <property type="match status" value="1"/>
</dbReference>
<keyword evidence="8" id="KW-1185">Reference proteome</keyword>
<evidence type="ECO:0000313" key="7">
    <source>
        <dbReference type="EMBL" id="MBD2753347.1"/>
    </source>
</evidence>
<keyword evidence="5" id="KW-0732">Signal</keyword>
<dbReference type="PROSITE" id="PS51123">
    <property type="entry name" value="OMPA_2"/>
    <property type="match status" value="1"/>
</dbReference>
<dbReference type="SUPFAM" id="SSF103088">
    <property type="entry name" value="OmpA-like"/>
    <property type="match status" value="1"/>
</dbReference>
<gene>
    <name evidence="7" type="ORF">IC230_10635</name>
</gene>
<dbReference type="InterPro" id="IPR027367">
    <property type="entry name" value="Gly-zipper_YMGG"/>
</dbReference>
<organism evidence="7 8">
    <name type="scientific">Spirosoma validum</name>
    <dbReference type="NCBI Taxonomy" id="2771355"/>
    <lineage>
        <taxon>Bacteria</taxon>
        <taxon>Pseudomonadati</taxon>
        <taxon>Bacteroidota</taxon>
        <taxon>Cytophagia</taxon>
        <taxon>Cytophagales</taxon>
        <taxon>Cytophagaceae</taxon>
        <taxon>Spirosoma</taxon>
    </lineage>
</organism>
<dbReference type="InterPro" id="IPR036737">
    <property type="entry name" value="OmpA-like_sf"/>
</dbReference>
<dbReference type="EMBL" id="JACXAA010000003">
    <property type="protein sequence ID" value="MBD2753347.1"/>
    <property type="molecule type" value="Genomic_DNA"/>
</dbReference>
<dbReference type="PROSITE" id="PS51257">
    <property type="entry name" value="PROKAR_LIPOPROTEIN"/>
    <property type="match status" value="1"/>
</dbReference>
<feature type="domain" description="OmpA-like" evidence="6">
    <location>
        <begin position="118"/>
        <end position="236"/>
    </location>
</feature>
<dbReference type="PRINTS" id="PR01023">
    <property type="entry name" value="NAFLGMOTY"/>
</dbReference>
<keyword evidence="3" id="KW-0998">Cell outer membrane</keyword>
<dbReference type="PANTHER" id="PTHR30329:SF21">
    <property type="entry name" value="LIPOPROTEIN YIAD-RELATED"/>
    <property type="match status" value="1"/>
</dbReference>
<dbReference type="PRINTS" id="PR01021">
    <property type="entry name" value="OMPADOMAIN"/>
</dbReference>
<comment type="caution">
    <text evidence="7">The sequence shown here is derived from an EMBL/GenBank/DDBJ whole genome shotgun (WGS) entry which is preliminary data.</text>
</comment>
<dbReference type="GO" id="GO:0009279">
    <property type="term" value="C:cell outer membrane"/>
    <property type="evidence" value="ECO:0007669"/>
    <property type="project" value="UniProtKB-SubCell"/>
</dbReference>
<dbReference type="AlphaFoldDB" id="A0A927B152"/>
<dbReference type="Pfam" id="PF00691">
    <property type="entry name" value="OmpA"/>
    <property type="match status" value="1"/>
</dbReference>
<evidence type="ECO:0000259" key="6">
    <source>
        <dbReference type="PROSITE" id="PS51123"/>
    </source>
</evidence>
<evidence type="ECO:0000256" key="5">
    <source>
        <dbReference type="SAM" id="SignalP"/>
    </source>
</evidence>
<reference evidence="7" key="1">
    <citation type="submission" date="2020-09" db="EMBL/GenBank/DDBJ databases">
        <authorList>
            <person name="Kim M.K."/>
        </authorList>
    </citation>
    <scope>NUCLEOTIDE SEQUENCE</scope>
    <source>
        <strain evidence="7">BT704</strain>
    </source>
</reference>
<protein>
    <submittedName>
        <fullName evidence="7">OmpA family protein</fullName>
    </submittedName>
</protein>
<evidence type="ECO:0000256" key="1">
    <source>
        <dbReference type="ARBA" id="ARBA00004442"/>
    </source>
</evidence>
<feature type="chain" id="PRO_5037219209" evidence="5">
    <location>
        <begin position="29"/>
        <end position="249"/>
    </location>
</feature>
<dbReference type="Pfam" id="PF13441">
    <property type="entry name" value="Gly-zipper_YMGG"/>
    <property type="match status" value="1"/>
</dbReference>
<evidence type="ECO:0000256" key="2">
    <source>
        <dbReference type="ARBA" id="ARBA00023136"/>
    </source>
</evidence>
<evidence type="ECO:0000256" key="4">
    <source>
        <dbReference type="PROSITE-ProRule" id="PRU00473"/>
    </source>
</evidence>
<dbReference type="RefSeq" id="WP_191038967.1">
    <property type="nucleotide sequence ID" value="NZ_JACXAA010000003.1"/>
</dbReference>
<sequence>MNNQLKSVGIKTLLVLIATSLLSGNVLTSCKSSKETTNSRQTASTKKKLNKTQKGALIGAGSGAVVGGVIARRSGNTALGAILGATVGGAAGAVIGRRMDKQAEEMQRQLPGAQVERVGEGIKITFGSDILFDTDSYALKPATKQQLVDFAKTLNKYEDTDIRIEGHADATGPEDHNLKLSRQRANAVGSYLETQGVKTSRVDELGYGEAQPVADNSTEAGRKKNRRVDIAVFANKKLQQDAKDGKLGD</sequence>
<name>A0A927B152_9BACT</name>